<reference evidence="4 5" key="1">
    <citation type="submission" date="2020-09" db="EMBL/GenBank/DDBJ databases">
        <title>Characterization of Treponema spp. from bovine digital dermatitis in Korea.</title>
        <authorList>
            <person name="Espiritu H.M."/>
            <person name="Cho Y.I."/>
            <person name="Mamuad L."/>
        </authorList>
    </citation>
    <scope>NUCLEOTIDE SEQUENCE [LARGE SCALE GENOMIC DNA]</scope>
    <source>
        <strain evidence="4 5">KS1</strain>
    </source>
</reference>
<evidence type="ECO:0000259" key="3">
    <source>
        <dbReference type="PROSITE" id="PS50887"/>
    </source>
</evidence>
<dbReference type="AlphaFoldDB" id="A0A7S7AVC3"/>
<dbReference type="NCBIfam" id="NF041606">
    <property type="entry name" value="dguan_cyc_DgcA"/>
    <property type="match status" value="1"/>
</dbReference>
<dbReference type="InterPro" id="IPR043128">
    <property type="entry name" value="Rev_trsase/Diguanyl_cyclase"/>
</dbReference>
<dbReference type="GO" id="GO:0043709">
    <property type="term" value="P:cell adhesion involved in single-species biofilm formation"/>
    <property type="evidence" value="ECO:0007669"/>
    <property type="project" value="TreeGrafter"/>
</dbReference>
<dbReference type="FunFam" id="3.30.70.270:FF:000001">
    <property type="entry name" value="Diguanylate cyclase domain protein"/>
    <property type="match status" value="1"/>
</dbReference>
<evidence type="ECO:0000313" key="4">
    <source>
        <dbReference type="EMBL" id="QOW60050.1"/>
    </source>
</evidence>
<dbReference type="Gene3D" id="3.30.70.270">
    <property type="match status" value="1"/>
</dbReference>
<dbReference type="EC" id="2.7.7.65" evidence="1"/>
<evidence type="ECO:0000313" key="5">
    <source>
        <dbReference type="Proteomes" id="UP000593915"/>
    </source>
</evidence>
<dbReference type="PANTHER" id="PTHR45138">
    <property type="entry name" value="REGULATORY COMPONENTS OF SENSORY TRANSDUCTION SYSTEM"/>
    <property type="match status" value="1"/>
</dbReference>
<dbReference type="RefSeq" id="WP_194075661.1">
    <property type="nucleotide sequence ID" value="NZ_CP061839.1"/>
</dbReference>
<dbReference type="GO" id="GO:1902201">
    <property type="term" value="P:negative regulation of bacterial-type flagellum-dependent cell motility"/>
    <property type="evidence" value="ECO:0007669"/>
    <property type="project" value="TreeGrafter"/>
</dbReference>
<dbReference type="InterPro" id="IPR029787">
    <property type="entry name" value="Nucleotide_cyclase"/>
</dbReference>
<accession>A0A7S7AVC3</accession>
<dbReference type="GO" id="GO:0052621">
    <property type="term" value="F:diguanylate cyclase activity"/>
    <property type="evidence" value="ECO:0007669"/>
    <property type="project" value="UniProtKB-EC"/>
</dbReference>
<dbReference type="Pfam" id="PF00990">
    <property type="entry name" value="GGDEF"/>
    <property type="match status" value="1"/>
</dbReference>
<dbReference type="EMBL" id="CP061839">
    <property type="protein sequence ID" value="QOW60050.1"/>
    <property type="molecule type" value="Genomic_DNA"/>
</dbReference>
<dbReference type="GO" id="GO:0005886">
    <property type="term" value="C:plasma membrane"/>
    <property type="evidence" value="ECO:0007669"/>
    <property type="project" value="TreeGrafter"/>
</dbReference>
<evidence type="ECO:0000256" key="1">
    <source>
        <dbReference type="ARBA" id="ARBA00012528"/>
    </source>
</evidence>
<evidence type="ECO:0000256" key="2">
    <source>
        <dbReference type="ARBA" id="ARBA00034247"/>
    </source>
</evidence>
<dbReference type="InterPro" id="IPR050469">
    <property type="entry name" value="Diguanylate_Cyclase"/>
</dbReference>
<dbReference type="Gene3D" id="3.30.450.40">
    <property type="match status" value="1"/>
</dbReference>
<dbReference type="Proteomes" id="UP000593915">
    <property type="component" value="Chromosome"/>
</dbReference>
<dbReference type="InterPro" id="IPR000160">
    <property type="entry name" value="GGDEF_dom"/>
</dbReference>
<comment type="catalytic activity">
    <reaction evidence="2">
        <text>2 GTP = 3',3'-c-di-GMP + 2 diphosphate</text>
        <dbReference type="Rhea" id="RHEA:24898"/>
        <dbReference type="ChEBI" id="CHEBI:33019"/>
        <dbReference type="ChEBI" id="CHEBI:37565"/>
        <dbReference type="ChEBI" id="CHEBI:58805"/>
        <dbReference type="EC" id="2.7.7.65"/>
    </reaction>
</comment>
<dbReference type="InterPro" id="IPR029016">
    <property type="entry name" value="GAF-like_dom_sf"/>
</dbReference>
<dbReference type="InterPro" id="IPR048092">
    <property type="entry name" value="Dguan_cyc_DgcA"/>
</dbReference>
<dbReference type="SMART" id="SM00267">
    <property type="entry name" value="GGDEF"/>
    <property type="match status" value="1"/>
</dbReference>
<proteinExistence type="predicted"/>
<sequence length="369" mass="41850">MSIKTKNKHRKKKFYKKNGANNNEKLSLQEKEIFDLKQLLEVSKSLNSVLEFDRLIEAILYSVMAQLKTLGAAIFTRKSFDDDSFVLYRENYGFDILQGGKYAIKVNHPMLRLLEKEKAGLSFDEITSKITPDEITDLIFKLKPSFFIPLKAKNKMVGFLLLGEKMEAGHIYGEYECELISNIASLAAIAINNSQLLEMTTTDIMTRLKLKHFFYTVLNERLDRINNSFPPRVPLSIVMFDIDFFKQVNDTYGHAAGDMVLEKVADIIKNSTRSTDMAARYGGEEFVVMLDNTSIEGAKEIAERIRSTVENTSITYNGEKIQVTISAGTSAYTFDFEQAASLVNRADEALYESKQSGRNRVSISKKNLP</sequence>
<dbReference type="CDD" id="cd01949">
    <property type="entry name" value="GGDEF"/>
    <property type="match status" value="1"/>
</dbReference>
<protein>
    <recommendedName>
        <fullName evidence="1">diguanylate cyclase</fullName>
        <ecNumber evidence="1">2.7.7.65</ecNumber>
    </recommendedName>
</protein>
<gene>
    <name evidence="4" type="ORF">IFE08_09355</name>
</gene>
<dbReference type="SUPFAM" id="SSF55073">
    <property type="entry name" value="Nucleotide cyclase"/>
    <property type="match status" value="1"/>
</dbReference>
<dbReference type="SUPFAM" id="SSF55781">
    <property type="entry name" value="GAF domain-like"/>
    <property type="match status" value="1"/>
</dbReference>
<dbReference type="NCBIfam" id="TIGR00254">
    <property type="entry name" value="GGDEF"/>
    <property type="match status" value="1"/>
</dbReference>
<organism evidence="4 5">
    <name type="scientific">Treponema pedis</name>
    <dbReference type="NCBI Taxonomy" id="409322"/>
    <lineage>
        <taxon>Bacteria</taxon>
        <taxon>Pseudomonadati</taxon>
        <taxon>Spirochaetota</taxon>
        <taxon>Spirochaetia</taxon>
        <taxon>Spirochaetales</taxon>
        <taxon>Treponemataceae</taxon>
        <taxon>Treponema</taxon>
    </lineage>
</organism>
<dbReference type="PANTHER" id="PTHR45138:SF9">
    <property type="entry name" value="DIGUANYLATE CYCLASE DGCM-RELATED"/>
    <property type="match status" value="1"/>
</dbReference>
<name>A0A7S7AVC3_9SPIR</name>
<feature type="domain" description="GGDEF" evidence="3">
    <location>
        <begin position="233"/>
        <end position="366"/>
    </location>
</feature>
<dbReference type="PROSITE" id="PS50887">
    <property type="entry name" value="GGDEF"/>
    <property type="match status" value="1"/>
</dbReference>